<dbReference type="Proteomes" id="UP001163156">
    <property type="component" value="Chromosome"/>
</dbReference>
<dbReference type="SUPFAM" id="SSF52172">
    <property type="entry name" value="CheY-like"/>
    <property type="match status" value="1"/>
</dbReference>
<sequence>MKTQILLIDDDPIINFIHGRLIRKKYPDASLLAFENGLLGLQYIKSNPENTYLIFLDLNMPKMNGWEFLTAVAKEAAEVDLQVHIVTSSVDPEDKNEAKKHHNVHSYLVKPLKDVDLVHL</sequence>
<evidence type="ECO:0000313" key="4">
    <source>
        <dbReference type="Proteomes" id="UP001163156"/>
    </source>
</evidence>
<keyword evidence="4" id="KW-1185">Reference proteome</keyword>
<dbReference type="PANTHER" id="PTHR44520:SF2">
    <property type="entry name" value="RESPONSE REGULATOR RCP1"/>
    <property type="match status" value="1"/>
</dbReference>
<evidence type="ECO:0000313" key="3">
    <source>
        <dbReference type="EMBL" id="UZD21829.1"/>
    </source>
</evidence>
<reference evidence="3" key="1">
    <citation type="submission" date="2022-10" db="EMBL/GenBank/DDBJ databases">
        <title>Algoriphagus sp. a novel bacteria isolate from halophytes salicornia europaea.</title>
        <authorList>
            <person name="Peng Y."/>
            <person name="Jiang L."/>
            <person name="Lee J."/>
        </authorList>
    </citation>
    <scope>NUCLEOTIDE SEQUENCE</scope>
    <source>
        <strain evidence="3">TR-M5</strain>
    </source>
</reference>
<dbReference type="PANTHER" id="PTHR44520">
    <property type="entry name" value="RESPONSE REGULATOR RCP1-RELATED"/>
    <property type="match status" value="1"/>
</dbReference>
<organism evidence="3 4">
    <name type="scientific">Algoriphagus halophytocola</name>
    <dbReference type="NCBI Taxonomy" id="2991499"/>
    <lineage>
        <taxon>Bacteria</taxon>
        <taxon>Pseudomonadati</taxon>
        <taxon>Bacteroidota</taxon>
        <taxon>Cytophagia</taxon>
        <taxon>Cytophagales</taxon>
        <taxon>Cyclobacteriaceae</taxon>
        <taxon>Algoriphagus</taxon>
    </lineage>
</organism>
<evidence type="ECO:0000259" key="2">
    <source>
        <dbReference type="PROSITE" id="PS50110"/>
    </source>
</evidence>
<dbReference type="InterPro" id="IPR052893">
    <property type="entry name" value="TCS_response_regulator"/>
</dbReference>
<dbReference type="Pfam" id="PF00072">
    <property type="entry name" value="Response_reg"/>
    <property type="match status" value="1"/>
</dbReference>
<dbReference type="InterPro" id="IPR011006">
    <property type="entry name" value="CheY-like_superfamily"/>
</dbReference>
<dbReference type="RefSeq" id="WP_264808295.1">
    <property type="nucleotide sequence ID" value="NZ_CP110226.1"/>
</dbReference>
<proteinExistence type="predicted"/>
<dbReference type="InterPro" id="IPR001789">
    <property type="entry name" value="Sig_transdc_resp-reg_receiver"/>
</dbReference>
<feature type="modified residue" description="4-aspartylphosphate" evidence="1">
    <location>
        <position position="57"/>
    </location>
</feature>
<dbReference type="Gene3D" id="3.40.50.2300">
    <property type="match status" value="1"/>
</dbReference>
<feature type="domain" description="Response regulatory" evidence="2">
    <location>
        <begin position="4"/>
        <end position="120"/>
    </location>
</feature>
<protein>
    <submittedName>
        <fullName evidence="3">Response regulator</fullName>
    </submittedName>
</protein>
<keyword evidence="1" id="KW-0597">Phosphoprotein</keyword>
<dbReference type="SMART" id="SM00448">
    <property type="entry name" value="REC"/>
    <property type="match status" value="1"/>
</dbReference>
<name>A0ABY6MEI9_9BACT</name>
<accession>A0ABY6MEI9</accession>
<dbReference type="PROSITE" id="PS50110">
    <property type="entry name" value="RESPONSE_REGULATORY"/>
    <property type="match status" value="1"/>
</dbReference>
<gene>
    <name evidence="3" type="ORF">OM944_14275</name>
</gene>
<dbReference type="EMBL" id="CP110226">
    <property type="protein sequence ID" value="UZD21829.1"/>
    <property type="molecule type" value="Genomic_DNA"/>
</dbReference>
<evidence type="ECO:0000256" key="1">
    <source>
        <dbReference type="PROSITE-ProRule" id="PRU00169"/>
    </source>
</evidence>